<keyword evidence="2" id="KW-1185">Reference proteome</keyword>
<name>A0AAV4A505_9GAST</name>
<dbReference type="AlphaFoldDB" id="A0AAV4A505"/>
<comment type="caution">
    <text evidence="1">The sequence shown here is derived from an EMBL/GenBank/DDBJ whole genome shotgun (WGS) entry which is preliminary data.</text>
</comment>
<gene>
    <name evidence="1" type="ORF">PoB_002817900</name>
</gene>
<dbReference type="InterPro" id="IPR011992">
    <property type="entry name" value="EF-hand-dom_pair"/>
</dbReference>
<sequence>MYQHAFDAVDDCHRGWLSAEDTAIALRGVNNRLTGEEEEYLFRIIELTGYRITDGADFKLFSVLAALSHRISSLDSWMKLMISEMDFKTLEMKTFLCKNLWDICVEPGCKRISLDQLIVELRSGGVTRQHEEQVKDKLGHLSSMDLLDFLTYSPLFVMIHQSVIDNPLTTDRDK</sequence>
<reference evidence="1 2" key="1">
    <citation type="journal article" date="2021" name="Elife">
        <title>Chloroplast acquisition without the gene transfer in kleptoplastic sea slugs, Plakobranchus ocellatus.</title>
        <authorList>
            <person name="Maeda T."/>
            <person name="Takahashi S."/>
            <person name="Yoshida T."/>
            <person name="Shimamura S."/>
            <person name="Takaki Y."/>
            <person name="Nagai Y."/>
            <person name="Toyoda A."/>
            <person name="Suzuki Y."/>
            <person name="Arimoto A."/>
            <person name="Ishii H."/>
            <person name="Satoh N."/>
            <person name="Nishiyama T."/>
            <person name="Hasebe M."/>
            <person name="Maruyama T."/>
            <person name="Minagawa J."/>
            <person name="Obokata J."/>
            <person name="Shigenobu S."/>
        </authorList>
    </citation>
    <scope>NUCLEOTIDE SEQUENCE [LARGE SCALE GENOMIC DNA]</scope>
</reference>
<evidence type="ECO:0000313" key="1">
    <source>
        <dbReference type="EMBL" id="GFO01674.1"/>
    </source>
</evidence>
<proteinExistence type="predicted"/>
<organism evidence="1 2">
    <name type="scientific">Plakobranchus ocellatus</name>
    <dbReference type="NCBI Taxonomy" id="259542"/>
    <lineage>
        <taxon>Eukaryota</taxon>
        <taxon>Metazoa</taxon>
        <taxon>Spiralia</taxon>
        <taxon>Lophotrochozoa</taxon>
        <taxon>Mollusca</taxon>
        <taxon>Gastropoda</taxon>
        <taxon>Heterobranchia</taxon>
        <taxon>Euthyneura</taxon>
        <taxon>Panpulmonata</taxon>
        <taxon>Sacoglossa</taxon>
        <taxon>Placobranchoidea</taxon>
        <taxon>Plakobranchidae</taxon>
        <taxon>Plakobranchus</taxon>
    </lineage>
</organism>
<accession>A0AAV4A505</accession>
<dbReference type="SUPFAM" id="SSF47473">
    <property type="entry name" value="EF-hand"/>
    <property type="match status" value="1"/>
</dbReference>
<dbReference type="PANTHER" id="PTHR35538:SF6">
    <property type="entry name" value="EF-HAND DOMAIN-CONTAINING PROTEIN"/>
    <property type="match status" value="1"/>
</dbReference>
<dbReference type="PANTHER" id="PTHR35538">
    <property type="entry name" value="LIG_CHAN-GLU_BD DOMAIN-CONTAINING PROTEIN"/>
    <property type="match status" value="1"/>
</dbReference>
<evidence type="ECO:0000313" key="2">
    <source>
        <dbReference type="Proteomes" id="UP000735302"/>
    </source>
</evidence>
<dbReference type="Proteomes" id="UP000735302">
    <property type="component" value="Unassembled WGS sequence"/>
</dbReference>
<protein>
    <submittedName>
        <fullName evidence="1">Mucin-5ac-like isoform x4</fullName>
    </submittedName>
</protein>
<dbReference type="EMBL" id="BLXT01003538">
    <property type="protein sequence ID" value="GFO01674.1"/>
    <property type="molecule type" value="Genomic_DNA"/>
</dbReference>